<sequence length="132" mass="15326">MLDQLKTRVFTKLSALAKDPDRVQMESYLGQQPHHGNWLRRNGRRMSERNIATVMELLNSTKDGPECLARIGEIRQDFLADASSELYFSGRSVRCCCRSPQTPWHQNDRSTDRQIEKVKILWSLSGPVVRYF</sequence>
<accession>A0ABR4CDW5</accession>
<gene>
    <name evidence="1" type="ORF">VTL71DRAFT_16228</name>
</gene>
<comment type="caution">
    <text evidence="1">The sequence shown here is derived from an EMBL/GenBank/DDBJ whole genome shotgun (WGS) entry which is preliminary data.</text>
</comment>
<organism evidence="1 2">
    <name type="scientific">Oculimacula yallundae</name>
    <dbReference type="NCBI Taxonomy" id="86028"/>
    <lineage>
        <taxon>Eukaryota</taxon>
        <taxon>Fungi</taxon>
        <taxon>Dikarya</taxon>
        <taxon>Ascomycota</taxon>
        <taxon>Pezizomycotina</taxon>
        <taxon>Leotiomycetes</taxon>
        <taxon>Helotiales</taxon>
        <taxon>Ploettnerulaceae</taxon>
        <taxon>Oculimacula</taxon>
    </lineage>
</organism>
<dbReference type="Proteomes" id="UP001595075">
    <property type="component" value="Unassembled WGS sequence"/>
</dbReference>
<dbReference type="EMBL" id="JAZHXI010000009">
    <property type="protein sequence ID" value="KAL2068130.1"/>
    <property type="molecule type" value="Genomic_DNA"/>
</dbReference>
<evidence type="ECO:0000313" key="2">
    <source>
        <dbReference type="Proteomes" id="UP001595075"/>
    </source>
</evidence>
<name>A0ABR4CDW5_9HELO</name>
<proteinExistence type="predicted"/>
<keyword evidence="2" id="KW-1185">Reference proteome</keyword>
<protein>
    <submittedName>
        <fullName evidence="1">Uncharacterized protein</fullName>
    </submittedName>
</protein>
<evidence type="ECO:0000313" key="1">
    <source>
        <dbReference type="EMBL" id="KAL2068130.1"/>
    </source>
</evidence>
<reference evidence="1 2" key="1">
    <citation type="journal article" date="2024" name="Commun. Biol.">
        <title>Comparative genomic analysis of thermophilic fungi reveals convergent evolutionary adaptations and gene losses.</title>
        <authorList>
            <person name="Steindorff A.S."/>
            <person name="Aguilar-Pontes M.V."/>
            <person name="Robinson A.J."/>
            <person name="Andreopoulos B."/>
            <person name="LaButti K."/>
            <person name="Kuo A."/>
            <person name="Mondo S."/>
            <person name="Riley R."/>
            <person name="Otillar R."/>
            <person name="Haridas S."/>
            <person name="Lipzen A."/>
            <person name="Grimwood J."/>
            <person name="Schmutz J."/>
            <person name="Clum A."/>
            <person name="Reid I.D."/>
            <person name="Moisan M.C."/>
            <person name="Butler G."/>
            <person name="Nguyen T.T.M."/>
            <person name="Dewar K."/>
            <person name="Conant G."/>
            <person name="Drula E."/>
            <person name="Henrissat B."/>
            <person name="Hansel C."/>
            <person name="Singer S."/>
            <person name="Hutchinson M.I."/>
            <person name="de Vries R.P."/>
            <person name="Natvig D.O."/>
            <person name="Powell A.J."/>
            <person name="Tsang A."/>
            <person name="Grigoriev I.V."/>
        </authorList>
    </citation>
    <scope>NUCLEOTIDE SEQUENCE [LARGE SCALE GENOMIC DNA]</scope>
    <source>
        <strain evidence="1 2">CBS 494.80</strain>
    </source>
</reference>